<evidence type="ECO:0000313" key="2">
    <source>
        <dbReference type="Proteomes" id="UP000008917"/>
    </source>
</evidence>
<protein>
    <recommendedName>
        <fullName evidence="3">Nucleotidyltransferase domain-containing protein</fullName>
    </recommendedName>
</protein>
<proteinExistence type="predicted"/>
<dbReference type="OrthoDB" id="6906005at2"/>
<dbReference type="RefSeq" id="WP_013542509.1">
    <property type="nucleotide sequence ID" value="NC_014931.1"/>
</dbReference>
<accession>E6V662</accession>
<dbReference type="KEGG" id="vpe:Varpa_4127"/>
<evidence type="ECO:0000313" key="1">
    <source>
        <dbReference type="EMBL" id="ADU38297.1"/>
    </source>
</evidence>
<dbReference type="eggNOG" id="COG5635">
    <property type="taxonomic scope" value="Bacteria"/>
</dbReference>
<sequence length="464" mass="53202">MIRKSIPLNTARLLWAQCGGFCQNPECNEYLFRLIDEDMVSLANVAHIIGHGSSGPRSDHELAEHINKDGVENLVMLCLGCHKVIDELEQKFSVEEIISWKFSHANKIAGLFEIPSIRDENTLLKDINDLLDENAAIFREYGPYSENVLSGMGGDGLRVWRSRCLNTILPNNQRIIQIIEKNKRNFPYPWDIYSQMLLYKMHVDAFQDNCLSNNKINDYKLFPRSFDYLVKTKLNIPSEPPQIVAREELEYRFNQVNTFIERFLSNHDRIARLQELNRGTMLVDLKDGNALKVFVTNTYYFTDYTLDRVLEVDPAINAIICSSPAGQYSESAKTCCIEKGIGLFMLGEFMGAIRHNGENYLNFLLRADSEARSVGLKRILKNIQPPARICVYAFGSFLRRRVYRDVDLLIVYEGVANIAAVKNFESLLFSEVQKQFGQPDITVASTEEFSNLKLKYNNLTQVYP</sequence>
<gene>
    <name evidence="1" type="ordered locus">Varpa_4127</name>
</gene>
<reference evidence="2" key="1">
    <citation type="submission" date="2010-12" db="EMBL/GenBank/DDBJ databases">
        <title>Complete sequence of Variovorax paradoxus EPS.</title>
        <authorList>
            <consortium name="US DOE Joint Genome Institute"/>
            <person name="Lucas S."/>
            <person name="Copeland A."/>
            <person name="Lapidus A."/>
            <person name="Cheng J.-F."/>
            <person name="Goodwin L."/>
            <person name="Pitluck S."/>
            <person name="Teshima H."/>
            <person name="Detter J.C."/>
            <person name="Han C."/>
            <person name="Tapia R."/>
            <person name="Land M."/>
            <person name="Hauser L."/>
            <person name="Kyrpides N."/>
            <person name="Ivanova N."/>
            <person name="Ovchinnikova G."/>
            <person name="Orwin P."/>
            <person name="Han J.-I.G."/>
            <person name="Woyke T."/>
        </authorList>
    </citation>
    <scope>NUCLEOTIDE SEQUENCE [LARGE SCALE GENOMIC DNA]</scope>
    <source>
        <strain evidence="2">EPS</strain>
    </source>
</reference>
<dbReference type="Proteomes" id="UP000008917">
    <property type="component" value="Chromosome"/>
</dbReference>
<reference evidence="1 2" key="2">
    <citation type="journal article" date="2013" name="Genome Announc.">
        <title>Genome of the Root-Associated Plant Growth-Promoting Bacterium Variovorax paradoxus Strain EPS.</title>
        <authorList>
            <person name="Han J.I."/>
            <person name="Spain J.C."/>
            <person name="Leadbetter J.R."/>
            <person name="Ovchinnikova G."/>
            <person name="Goodwin L.A."/>
            <person name="Han C.S."/>
            <person name="Woyke T."/>
            <person name="Davenport K.W."/>
            <person name="Orwin P.M."/>
        </authorList>
    </citation>
    <scope>NUCLEOTIDE SEQUENCE [LARGE SCALE GENOMIC DNA]</scope>
    <source>
        <strain evidence="1 2">EPS</strain>
    </source>
</reference>
<dbReference type="HOGENOM" id="CLU_589172_0_0_4"/>
<evidence type="ECO:0008006" key="3">
    <source>
        <dbReference type="Google" id="ProtNLM"/>
    </source>
</evidence>
<dbReference type="AlphaFoldDB" id="E6V662"/>
<dbReference type="EMBL" id="CP002417">
    <property type="protein sequence ID" value="ADU38297.1"/>
    <property type="molecule type" value="Genomic_DNA"/>
</dbReference>
<organism evidence="1 2">
    <name type="scientific">Variovorax paradoxus (strain EPS)</name>
    <dbReference type="NCBI Taxonomy" id="595537"/>
    <lineage>
        <taxon>Bacteria</taxon>
        <taxon>Pseudomonadati</taxon>
        <taxon>Pseudomonadota</taxon>
        <taxon>Betaproteobacteria</taxon>
        <taxon>Burkholderiales</taxon>
        <taxon>Comamonadaceae</taxon>
        <taxon>Variovorax</taxon>
    </lineage>
</organism>
<name>E6V662_VARPE</name>